<dbReference type="Gene3D" id="1.20.1070.10">
    <property type="entry name" value="Rhodopsin 7-helix transmembrane proteins"/>
    <property type="match status" value="1"/>
</dbReference>
<dbReference type="GO" id="GO:0004984">
    <property type="term" value="F:olfactory receptor activity"/>
    <property type="evidence" value="ECO:0007669"/>
    <property type="project" value="InterPro"/>
</dbReference>
<evidence type="ECO:0000256" key="6">
    <source>
        <dbReference type="ARBA" id="ARBA00023040"/>
    </source>
</evidence>
<dbReference type="SUPFAM" id="SSF81321">
    <property type="entry name" value="Family A G protein-coupled receptor-like"/>
    <property type="match status" value="1"/>
</dbReference>
<feature type="transmembrane region" description="Helical" evidence="11">
    <location>
        <begin position="132"/>
        <end position="158"/>
    </location>
</feature>
<evidence type="ECO:0000256" key="2">
    <source>
        <dbReference type="ARBA" id="ARBA00022606"/>
    </source>
</evidence>
<evidence type="ECO:0000256" key="7">
    <source>
        <dbReference type="ARBA" id="ARBA00023136"/>
    </source>
</evidence>
<name>M7AM61_CHEMY</name>
<comment type="subcellular location">
    <subcellularLocation>
        <location evidence="11">Cell membrane</location>
        <topology evidence="11">Multi-pass membrane protein</topology>
    </subcellularLocation>
    <subcellularLocation>
        <location evidence="1">Membrane</location>
        <topology evidence="1">Multi-pass membrane protein</topology>
    </subcellularLocation>
</comment>
<feature type="transmembrane region" description="Helical" evidence="11">
    <location>
        <begin position="94"/>
        <end position="120"/>
    </location>
</feature>
<keyword evidence="9 10" id="KW-0807">Transducer</keyword>
<dbReference type="FunFam" id="1.20.1070.10:FF:000002">
    <property type="entry name" value="Olfactory receptor"/>
    <property type="match status" value="1"/>
</dbReference>
<feature type="transmembrane region" description="Helical" evidence="11">
    <location>
        <begin position="268"/>
        <end position="293"/>
    </location>
</feature>
<dbReference type="GO" id="GO:0004930">
    <property type="term" value="F:G protein-coupled receptor activity"/>
    <property type="evidence" value="ECO:0007669"/>
    <property type="project" value="UniProtKB-KW"/>
</dbReference>
<dbReference type="CDD" id="cd15222">
    <property type="entry name" value="7tmA_OR51-like"/>
    <property type="match status" value="1"/>
</dbReference>
<dbReference type="InterPro" id="IPR000276">
    <property type="entry name" value="GPCR_Rhodpsn"/>
</dbReference>
<keyword evidence="14" id="KW-1185">Reference proteome</keyword>
<dbReference type="EMBL" id="KB581774">
    <property type="protein sequence ID" value="EMP26296.1"/>
    <property type="molecule type" value="Genomic_DNA"/>
</dbReference>
<dbReference type="Proteomes" id="UP000031443">
    <property type="component" value="Unassembled WGS sequence"/>
</dbReference>
<evidence type="ECO:0000256" key="1">
    <source>
        <dbReference type="ARBA" id="ARBA00004141"/>
    </source>
</evidence>
<evidence type="ECO:0000256" key="9">
    <source>
        <dbReference type="ARBA" id="ARBA00023224"/>
    </source>
</evidence>
<organism evidence="13 14">
    <name type="scientific">Chelonia mydas</name>
    <name type="common">Green sea-turtle</name>
    <name type="synonym">Chelonia agassizi</name>
    <dbReference type="NCBI Taxonomy" id="8469"/>
    <lineage>
        <taxon>Eukaryota</taxon>
        <taxon>Metazoa</taxon>
        <taxon>Chordata</taxon>
        <taxon>Craniata</taxon>
        <taxon>Vertebrata</taxon>
        <taxon>Euteleostomi</taxon>
        <taxon>Archelosauria</taxon>
        <taxon>Testudinata</taxon>
        <taxon>Testudines</taxon>
        <taxon>Cryptodira</taxon>
        <taxon>Durocryptodira</taxon>
        <taxon>Americhelydia</taxon>
        <taxon>Chelonioidea</taxon>
        <taxon>Cheloniidae</taxon>
        <taxon>Chelonia</taxon>
    </lineage>
</organism>
<protein>
    <recommendedName>
        <fullName evidence="11">Olfactory receptor</fullName>
    </recommendedName>
</protein>
<evidence type="ECO:0000256" key="8">
    <source>
        <dbReference type="ARBA" id="ARBA00023170"/>
    </source>
</evidence>
<feature type="transmembrane region" description="Helical" evidence="11">
    <location>
        <begin position="343"/>
        <end position="363"/>
    </location>
</feature>
<keyword evidence="3 10" id="KW-0812">Transmembrane</keyword>
<sequence length="380" mass="42881">METRLRWDSTRRLRITVIVGDNGPKAEVTVCDIDQAKDISFSWNFSRSECITGNIWKKSSKRVRPSQYIMSAVNDTKFNYEVFLLTGIPGQGDIHLWISITFCLTYAISIVGNSLILFIIKTDLSLHEPMYMFLSMLAVTDLGLLIASIPTILGVFLFNSREISLNACLAQLFFIHSFTFIESSVLLLMAFDRFVAISNPLRYASILTPPRIAKMGLVCVLRGVAVILPLPIILKWFRYCRANVLSHSFCLHMEVMTLACADITVNNIYGLIITIITEGLDSLLIFLSYVMILKTVLSITSHKEFLGALNTCVSHFCAVLLFYTPEISLTLMHRFGKSSSPLLQIVLGYVYLLVPPLMNPVVYSVKSKHLRSRIIRVFVK</sequence>
<dbReference type="PROSITE" id="PS00237">
    <property type="entry name" value="G_PROTEIN_RECEP_F1_1"/>
    <property type="match status" value="1"/>
</dbReference>
<keyword evidence="8 10" id="KW-0675">Receptor</keyword>
<dbReference type="Pfam" id="PF13853">
    <property type="entry name" value="7tm_4"/>
    <property type="match status" value="1"/>
</dbReference>
<proteinExistence type="inferred from homology"/>
<feature type="transmembrane region" description="Helical" evidence="11">
    <location>
        <begin position="212"/>
        <end position="234"/>
    </location>
</feature>
<feature type="transmembrane region" description="Helical" evidence="11">
    <location>
        <begin position="305"/>
        <end position="323"/>
    </location>
</feature>
<dbReference type="GO" id="GO:0005886">
    <property type="term" value="C:plasma membrane"/>
    <property type="evidence" value="ECO:0007669"/>
    <property type="project" value="UniProtKB-SubCell"/>
</dbReference>
<keyword evidence="4 11" id="KW-0552">Olfaction</keyword>
<evidence type="ECO:0000256" key="4">
    <source>
        <dbReference type="ARBA" id="ARBA00022725"/>
    </source>
</evidence>
<evidence type="ECO:0000256" key="11">
    <source>
        <dbReference type="RuleBase" id="RU363047"/>
    </source>
</evidence>
<reference evidence="14" key="1">
    <citation type="journal article" date="2013" name="Nat. Genet.">
        <title>The draft genomes of soft-shell turtle and green sea turtle yield insights into the development and evolution of the turtle-specific body plan.</title>
        <authorList>
            <person name="Wang Z."/>
            <person name="Pascual-Anaya J."/>
            <person name="Zadissa A."/>
            <person name="Li W."/>
            <person name="Niimura Y."/>
            <person name="Huang Z."/>
            <person name="Li C."/>
            <person name="White S."/>
            <person name="Xiong Z."/>
            <person name="Fang D."/>
            <person name="Wang B."/>
            <person name="Ming Y."/>
            <person name="Chen Y."/>
            <person name="Zheng Y."/>
            <person name="Kuraku S."/>
            <person name="Pignatelli M."/>
            <person name="Herrero J."/>
            <person name="Beal K."/>
            <person name="Nozawa M."/>
            <person name="Li Q."/>
            <person name="Wang J."/>
            <person name="Zhang H."/>
            <person name="Yu L."/>
            <person name="Shigenobu S."/>
            <person name="Wang J."/>
            <person name="Liu J."/>
            <person name="Flicek P."/>
            <person name="Searle S."/>
            <person name="Wang J."/>
            <person name="Kuratani S."/>
            <person name="Yin Y."/>
            <person name="Aken B."/>
            <person name="Zhang G."/>
            <person name="Irie N."/>
        </authorList>
    </citation>
    <scope>NUCLEOTIDE SEQUENCE [LARGE SCALE GENOMIC DNA]</scope>
</reference>
<dbReference type="PRINTS" id="PR00237">
    <property type="entry name" value="GPCRRHODOPSN"/>
</dbReference>
<evidence type="ECO:0000256" key="3">
    <source>
        <dbReference type="ARBA" id="ARBA00022692"/>
    </source>
</evidence>
<dbReference type="PRINTS" id="PR00245">
    <property type="entry name" value="OLFACTORYR"/>
</dbReference>
<accession>M7AM61</accession>
<dbReference type="PROSITE" id="PS50262">
    <property type="entry name" value="G_PROTEIN_RECEP_F1_2"/>
    <property type="match status" value="1"/>
</dbReference>
<dbReference type="PANTHER" id="PTHR26450:SF29">
    <property type="entry name" value="OLFACTORY RECEPTOR FAMILY 51 SUBFAMILY AF MEMBER 1"/>
    <property type="match status" value="1"/>
</dbReference>
<comment type="similarity">
    <text evidence="10">Belongs to the G-protein coupled receptor 1 family.</text>
</comment>
<evidence type="ECO:0000259" key="12">
    <source>
        <dbReference type="PROSITE" id="PS50262"/>
    </source>
</evidence>
<dbReference type="eggNOG" id="ENOG502TE97">
    <property type="taxonomic scope" value="Eukaryota"/>
</dbReference>
<evidence type="ECO:0000256" key="10">
    <source>
        <dbReference type="RuleBase" id="RU000688"/>
    </source>
</evidence>
<feature type="domain" description="G-protein coupled receptors family 1 profile" evidence="12">
    <location>
        <begin position="112"/>
        <end position="363"/>
    </location>
</feature>
<dbReference type="InterPro" id="IPR017452">
    <property type="entry name" value="GPCR_Rhodpsn_7TM"/>
</dbReference>
<feature type="transmembrane region" description="Helical" evidence="11">
    <location>
        <begin position="170"/>
        <end position="191"/>
    </location>
</feature>
<dbReference type="InterPro" id="IPR000725">
    <property type="entry name" value="Olfact_rcpt"/>
</dbReference>
<evidence type="ECO:0000313" key="13">
    <source>
        <dbReference type="EMBL" id="EMP26296.1"/>
    </source>
</evidence>
<evidence type="ECO:0000313" key="14">
    <source>
        <dbReference type="Proteomes" id="UP000031443"/>
    </source>
</evidence>
<keyword evidence="6 10" id="KW-0297">G-protein coupled receptor</keyword>
<keyword evidence="7 11" id="KW-0472">Membrane</keyword>
<dbReference type="AlphaFoldDB" id="M7AM61"/>
<dbReference type="PANTHER" id="PTHR26450">
    <property type="entry name" value="OLFACTORY RECEPTOR 56B1-RELATED"/>
    <property type="match status" value="1"/>
</dbReference>
<dbReference type="InterPro" id="IPR050402">
    <property type="entry name" value="OR51/52/56-like"/>
</dbReference>
<evidence type="ECO:0000256" key="5">
    <source>
        <dbReference type="ARBA" id="ARBA00022989"/>
    </source>
</evidence>
<keyword evidence="2 11" id="KW-0716">Sensory transduction</keyword>
<keyword evidence="11" id="KW-1003">Cell membrane</keyword>
<gene>
    <name evidence="13" type="ORF">UY3_16632</name>
</gene>
<dbReference type="GO" id="GO:0071396">
    <property type="term" value="P:cellular response to lipid"/>
    <property type="evidence" value="ECO:0007669"/>
    <property type="project" value="UniProtKB-ARBA"/>
</dbReference>
<keyword evidence="5 11" id="KW-1133">Transmembrane helix</keyword>